<dbReference type="STRING" id="1121881.SAMN02745225_00695"/>
<accession>A0A1M4TQD4</accession>
<evidence type="ECO:0000256" key="1">
    <source>
        <dbReference type="ARBA" id="ARBA00023002"/>
    </source>
</evidence>
<keyword evidence="4" id="KW-1185">Reference proteome</keyword>
<dbReference type="AlphaFoldDB" id="A0A1M4TQD4"/>
<feature type="domain" description="Aldehyde dehydrogenase" evidence="2">
    <location>
        <begin position="60"/>
        <end position="509"/>
    </location>
</feature>
<reference evidence="4" key="1">
    <citation type="submission" date="2016-11" db="EMBL/GenBank/DDBJ databases">
        <authorList>
            <person name="Varghese N."/>
            <person name="Submissions S."/>
        </authorList>
    </citation>
    <scope>NUCLEOTIDE SEQUENCE [LARGE SCALE GENOMIC DNA]</scope>
    <source>
        <strain evidence="4">DSM 19514</strain>
    </source>
</reference>
<dbReference type="Gene3D" id="3.40.605.10">
    <property type="entry name" value="Aldehyde Dehydrogenase, Chain A, domain 1"/>
    <property type="match status" value="1"/>
</dbReference>
<dbReference type="InterPro" id="IPR016163">
    <property type="entry name" value="Ald_DH_C"/>
</dbReference>
<dbReference type="PANTHER" id="PTHR11699">
    <property type="entry name" value="ALDEHYDE DEHYDROGENASE-RELATED"/>
    <property type="match status" value="1"/>
</dbReference>
<evidence type="ECO:0000313" key="3">
    <source>
        <dbReference type="EMBL" id="SHE46653.1"/>
    </source>
</evidence>
<dbReference type="RefSeq" id="WP_084660154.1">
    <property type="nucleotide sequence ID" value="NZ_FQUL01000006.1"/>
</dbReference>
<dbReference type="SUPFAM" id="SSF53720">
    <property type="entry name" value="ALDH-like"/>
    <property type="match status" value="1"/>
</dbReference>
<dbReference type="GO" id="GO:0016620">
    <property type="term" value="F:oxidoreductase activity, acting on the aldehyde or oxo group of donors, NAD or NADP as acceptor"/>
    <property type="evidence" value="ECO:0007669"/>
    <property type="project" value="InterPro"/>
</dbReference>
<name>A0A1M4TQD4_9ACTN</name>
<dbReference type="EMBL" id="FQUL01000006">
    <property type="protein sequence ID" value="SHE46653.1"/>
    <property type="molecule type" value="Genomic_DNA"/>
</dbReference>
<evidence type="ECO:0000313" key="4">
    <source>
        <dbReference type="Proteomes" id="UP000184295"/>
    </source>
</evidence>
<proteinExistence type="predicted"/>
<gene>
    <name evidence="3" type="ORF">SAMN02745225_00695</name>
</gene>
<dbReference type="OrthoDB" id="9762913at2"/>
<dbReference type="Gene3D" id="3.40.309.10">
    <property type="entry name" value="Aldehyde Dehydrogenase, Chain A, domain 2"/>
    <property type="match status" value="1"/>
</dbReference>
<protein>
    <submittedName>
        <fullName evidence="3">Acyl-CoA reductase</fullName>
    </submittedName>
</protein>
<keyword evidence="1" id="KW-0560">Oxidoreductase</keyword>
<dbReference type="Proteomes" id="UP000184295">
    <property type="component" value="Unassembled WGS sequence"/>
</dbReference>
<dbReference type="InterPro" id="IPR016162">
    <property type="entry name" value="Ald_DH_N"/>
</dbReference>
<dbReference type="Pfam" id="PF00171">
    <property type="entry name" value="Aldedh"/>
    <property type="match status" value="1"/>
</dbReference>
<dbReference type="InterPro" id="IPR016161">
    <property type="entry name" value="Ald_DH/histidinol_DH"/>
</dbReference>
<dbReference type="InterPro" id="IPR015590">
    <property type="entry name" value="Aldehyde_DH_dom"/>
</dbReference>
<evidence type="ECO:0000259" key="2">
    <source>
        <dbReference type="Pfam" id="PF00171"/>
    </source>
</evidence>
<sequence>MIFCITYEYVCVTKNISKKKTLKPGTSFAEVYDQAAKLAPSAFYPGRINNLWGGRWREEGEPNPTYSPVDGSMIVGPSLLETDQAAVALQACVKDHFDWLKVPLSERKERIAKVVSKIRENRELLALLLVWEIGKPYQQSLVSVDRTTEGVDWYIENIDEMLVGRGPLPGPVSNIASWNYPLSVLAHSMLVQMLAGNAVIAKAPTDGGVAALTLAMSFAVDEGLPVTLVSGLGGKLSSVLVRSPEIGCLAFVGGRDTGGQIASELVRTDKRHMLEQEGLNAWGIWNFSNWDKLAKDVKKGFDYAKQRCTAYPRFVVQRQLFDQFLEMYIPVLKSLNVGHPLAVSDPSDPIPAVDFGPLINKAKAQELERTVEEAIERGGTPLYRGKLNPENFIEGQDLSAYLAPQSILEPPKSSSLYHAEPFGPVDTIVLVDTEAELLAQMNVSNGALVSSIACDDIDLASKLAQDVNAYKVGINQVRSRGDKAEPFGGKGASWKGAFVGGKYLVQAVTEGPPGEKLFGNFPDHHTYPPLED</sequence>
<organism evidence="3 4">
    <name type="scientific">Ferrithrix thermotolerans DSM 19514</name>
    <dbReference type="NCBI Taxonomy" id="1121881"/>
    <lineage>
        <taxon>Bacteria</taxon>
        <taxon>Bacillati</taxon>
        <taxon>Actinomycetota</taxon>
        <taxon>Acidimicrobiia</taxon>
        <taxon>Acidimicrobiales</taxon>
        <taxon>Acidimicrobiaceae</taxon>
        <taxon>Ferrithrix</taxon>
    </lineage>
</organism>